<dbReference type="Proteomes" id="UP001153714">
    <property type="component" value="Chromosome 15"/>
</dbReference>
<organism evidence="4 5">
    <name type="scientific">Diatraea saccharalis</name>
    <name type="common">sugarcane borer</name>
    <dbReference type="NCBI Taxonomy" id="40085"/>
    <lineage>
        <taxon>Eukaryota</taxon>
        <taxon>Metazoa</taxon>
        <taxon>Ecdysozoa</taxon>
        <taxon>Arthropoda</taxon>
        <taxon>Hexapoda</taxon>
        <taxon>Insecta</taxon>
        <taxon>Pterygota</taxon>
        <taxon>Neoptera</taxon>
        <taxon>Endopterygota</taxon>
        <taxon>Lepidoptera</taxon>
        <taxon>Glossata</taxon>
        <taxon>Ditrysia</taxon>
        <taxon>Pyraloidea</taxon>
        <taxon>Crambidae</taxon>
        <taxon>Crambinae</taxon>
        <taxon>Diatraea</taxon>
    </lineage>
</organism>
<dbReference type="InterPro" id="IPR027417">
    <property type="entry name" value="P-loop_NTPase"/>
</dbReference>
<evidence type="ECO:0000313" key="5">
    <source>
        <dbReference type="Proteomes" id="UP001153714"/>
    </source>
</evidence>
<evidence type="ECO:0000313" key="4">
    <source>
        <dbReference type="EMBL" id="CAG9786362.1"/>
    </source>
</evidence>
<evidence type="ECO:0000256" key="2">
    <source>
        <dbReference type="ARBA" id="ARBA00022801"/>
    </source>
</evidence>
<dbReference type="AlphaFoldDB" id="A0A9N9QZF3"/>
<dbReference type="InterPro" id="IPR004948">
    <property type="entry name" value="Nuc-triphosphatase_THEP1"/>
</dbReference>
<dbReference type="PANTHER" id="PTHR43146">
    <property type="entry name" value="CANCER-RELATED NUCLEOSIDE-TRIPHOSPHATASE"/>
    <property type="match status" value="1"/>
</dbReference>
<dbReference type="HAMAP" id="MF_00796">
    <property type="entry name" value="NTPase_1"/>
    <property type="match status" value="1"/>
</dbReference>
<name>A0A9N9QZF3_9NEOP</name>
<dbReference type="OrthoDB" id="446244at2759"/>
<reference evidence="4" key="2">
    <citation type="submission" date="2022-10" db="EMBL/GenBank/DDBJ databases">
        <authorList>
            <consortium name="ENA_rothamsted_submissions"/>
            <consortium name="culmorum"/>
            <person name="King R."/>
        </authorList>
    </citation>
    <scope>NUCLEOTIDE SEQUENCE</scope>
</reference>
<keyword evidence="3" id="KW-0067">ATP-binding</keyword>
<dbReference type="Gene3D" id="3.40.50.300">
    <property type="entry name" value="P-loop containing nucleotide triphosphate hydrolases"/>
    <property type="match status" value="1"/>
</dbReference>
<evidence type="ECO:0000256" key="3">
    <source>
        <dbReference type="ARBA" id="ARBA00022840"/>
    </source>
</evidence>
<keyword evidence="5" id="KW-1185">Reference proteome</keyword>
<dbReference type="EMBL" id="OU893346">
    <property type="protein sequence ID" value="CAG9786362.1"/>
    <property type="molecule type" value="Genomic_DNA"/>
</dbReference>
<dbReference type="PANTHER" id="PTHR43146:SF1">
    <property type="entry name" value="CANCER-RELATED NUCLEOSIDE-TRIPHOSPHATASE"/>
    <property type="match status" value="1"/>
</dbReference>
<accession>A0A9N9QZF3</accession>
<keyword evidence="2" id="KW-0378">Hydrolase</keyword>
<dbReference type="NCBIfam" id="NF010248">
    <property type="entry name" value="PRK13695.1"/>
    <property type="match status" value="1"/>
</dbReference>
<evidence type="ECO:0000256" key="1">
    <source>
        <dbReference type="ARBA" id="ARBA00022741"/>
    </source>
</evidence>
<reference evidence="4" key="1">
    <citation type="submission" date="2021-12" db="EMBL/GenBank/DDBJ databases">
        <authorList>
            <person name="King R."/>
        </authorList>
    </citation>
    <scope>NUCLEOTIDE SEQUENCE</scope>
</reference>
<dbReference type="SUPFAM" id="SSF52540">
    <property type="entry name" value="P-loop containing nucleoside triphosphate hydrolases"/>
    <property type="match status" value="1"/>
</dbReference>
<gene>
    <name evidence="4" type="ORF">DIATSA_LOCUS4317</name>
</gene>
<proteinExistence type="inferred from homology"/>
<dbReference type="Pfam" id="PF03266">
    <property type="entry name" value="NTPase_1"/>
    <property type="match status" value="1"/>
</dbReference>
<sequence length="189" mass="21655">MTCIKYFLLTGEPGVGKTTLTKKLNQILRSKGIKTAGFFTEEVRQNRVREGFDIVTLEGQRGRLARDVSLLCNTVKFKVGKYGVLVQEFEKIALPALLQQDETEPYFLIIDEIGKMEFFSNPFKARVQDIFSSDSTFMVLATIPLRASDRLIESIRHNTKSKVWTITKENRNYIHESIVQDMLTSLNLK</sequence>
<protein>
    <submittedName>
        <fullName evidence="4">Uncharacterized protein</fullName>
    </submittedName>
</protein>
<dbReference type="GO" id="GO:0005524">
    <property type="term" value="F:ATP binding"/>
    <property type="evidence" value="ECO:0007669"/>
    <property type="project" value="UniProtKB-KW"/>
</dbReference>
<keyword evidence="1" id="KW-0547">Nucleotide-binding</keyword>
<dbReference type="GO" id="GO:0017111">
    <property type="term" value="F:ribonucleoside triphosphate phosphatase activity"/>
    <property type="evidence" value="ECO:0007669"/>
    <property type="project" value="InterPro"/>
</dbReference>